<organism evidence="2 3">
    <name type="scientific">Plantactinospora endophytica</name>
    <dbReference type="NCBI Taxonomy" id="673535"/>
    <lineage>
        <taxon>Bacteria</taxon>
        <taxon>Bacillati</taxon>
        <taxon>Actinomycetota</taxon>
        <taxon>Actinomycetes</taxon>
        <taxon>Micromonosporales</taxon>
        <taxon>Micromonosporaceae</taxon>
        <taxon>Plantactinospora</taxon>
    </lineage>
</organism>
<evidence type="ECO:0000256" key="1">
    <source>
        <dbReference type="SAM" id="MobiDB-lite"/>
    </source>
</evidence>
<keyword evidence="3" id="KW-1185">Reference proteome</keyword>
<dbReference type="Proteomes" id="UP000646749">
    <property type="component" value="Unassembled WGS sequence"/>
</dbReference>
<gene>
    <name evidence="2" type="ORF">Pen02_02190</name>
</gene>
<accession>A0ABQ4DS46</accession>
<evidence type="ECO:0000313" key="2">
    <source>
        <dbReference type="EMBL" id="GIG85283.1"/>
    </source>
</evidence>
<evidence type="ECO:0000313" key="3">
    <source>
        <dbReference type="Proteomes" id="UP000646749"/>
    </source>
</evidence>
<dbReference type="EMBL" id="BONW01000001">
    <property type="protein sequence ID" value="GIG85283.1"/>
    <property type="molecule type" value="Genomic_DNA"/>
</dbReference>
<name>A0ABQ4DS46_9ACTN</name>
<proteinExistence type="predicted"/>
<feature type="compositionally biased region" description="Basic and acidic residues" evidence="1">
    <location>
        <begin position="14"/>
        <end position="37"/>
    </location>
</feature>
<reference evidence="2 3" key="1">
    <citation type="submission" date="2021-01" db="EMBL/GenBank/DDBJ databases">
        <title>Whole genome shotgun sequence of Plantactinospora endophytica NBRC 110450.</title>
        <authorList>
            <person name="Komaki H."/>
            <person name="Tamura T."/>
        </authorList>
    </citation>
    <scope>NUCLEOTIDE SEQUENCE [LARGE SCALE GENOMIC DNA]</scope>
    <source>
        <strain evidence="2 3">NBRC 110450</strain>
    </source>
</reference>
<protein>
    <submittedName>
        <fullName evidence="2">Uncharacterized protein</fullName>
    </submittedName>
</protein>
<comment type="caution">
    <text evidence="2">The sequence shown here is derived from an EMBL/GenBank/DDBJ whole genome shotgun (WGS) entry which is preliminary data.</text>
</comment>
<sequence>MRGHRVVAGPLVDLQRDEGGHPEPERHRIELRPEPLDHTPGQQLVQPGLHGAPGHLEPPGALQYADPGLGREQVDQFDVELVELDSLRSTHGYPPY</sequence>
<feature type="region of interest" description="Disordered" evidence="1">
    <location>
        <begin position="1"/>
        <end position="71"/>
    </location>
</feature>